<feature type="signal peptide" evidence="3">
    <location>
        <begin position="1"/>
        <end position="20"/>
    </location>
</feature>
<keyword evidence="1" id="KW-0175">Coiled coil</keyword>
<comment type="caution">
    <text evidence="4">The sequence shown here is derived from an EMBL/GenBank/DDBJ whole genome shotgun (WGS) entry which is preliminary data.</text>
</comment>
<gene>
    <name evidence="4" type="ORF">PGLA1383_LOCUS46364</name>
</gene>
<dbReference type="PROSITE" id="PS51257">
    <property type="entry name" value="PROKAR_LIPOPROTEIN"/>
    <property type="match status" value="1"/>
</dbReference>
<keyword evidence="3" id="KW-0732">Signal</keyword>
<evidence type="ECO:0000313" key="5">
    <source>
        <dbReference type="Proteomes" id="UP000654075"/>
    </source>
</evidence>
<evidence type="ECO:0000256" key="2">
    <source>
        <dbReference type="SAM" id="MobiDB-lite"/>
    </source>
</evidence>
<evidence type="ECO:0000313" key="4">
    <source>
        <dbReference type="EMBL" id="CAE8629964.1"/>
    </source>
</evidence>
<name>A0A813GXH6_POLGL</name>
<dbReference type="AlphaFoldDB" id="A0A813GXH6"/>
<keyword evidence="5" id="KW-1185">Reference proteome</keyword>
<proteinExistence type="predicted"/>
<feature type="region of interest" description="Disordered" evidence="2">
    <location>
        <begin position="48"/>
        <end position="71"/>
    </location>
</feature>
<feature type="chain" id="PRO_5032338395" evidence="3">
    <location>
        <begin position="21"/>
        <end position="252"/>
    </location>
</feature>
<evidence type="ECO:0000256" key="3">
    <source>
        <dbReference type="SAM" id="SignalP"/>
    </source>
</evidence>
<dbReference type="EMBL" id="CAJNNV010029753">
    <property type="protein sequence ID" value="CAE8629964.1"/>
    <property type="molecule type" value="Genomic_DNA"/>
</dbReference>
<reference evidence="4" key="1">
    <citation type="submission" date="2021-02" db="EMBL/GenBank/DDBJ databases">
        <authorList>
            <person name="Dougan E. K."/>
            <person name="Rhodes N."/>
            <person name="Thang M."/>
            <person name="Chan C."/>
        </authorList>
    </citation>
    <scope>NUCLEOTIDE SEQUENCE</scope>
</reference>
<accession>A0A813GXH6</accession>
<protein>
    <submittedName>
        <fullName evidence="4">Uncharacterized protein</fullName>
    </submittedName>
</protein>
<organism evidence="4 5">
    <name type="scientific">Polarella glacialis</name>
    <name type="common">Dinoflagellate</name>
    <dbReference type="NCBI Taxonomy" id="89957"/>
    <lineage>
        <taxon>Eukaryota</taxon>
        <taxon>Sar</taxon>
        <taxon>Alveolata</taxon>
        <taxon>Dinophyceae</taxon>
        <taxon>Suessiales</taxon>
        <taxon>Suessiaceae</taxon>
        <taxon>Polarella</taxon>
    </lineage>
</organism>
<dbReference type="Proteomes" id="UP000654075">
    <property type="component" value="Unassembled WGS sequence"/>
</dbReference>
<evidence type="ECO:0000256" key="1">
    <source>
        <dbReference type="SAM" id="Coils"/>
    </source>
</evidence>
<feature type="coiled-coil region" evidence="1">
    <location>
        <begin position="159"/>
        <end position="186"/>
    </location>
</feature>
<sequence>MKSRSGGAVALCIFMYVASSCPWLCWQQQPQLRQSVLRSSTLAQFPAFPAGPTSLSRAPRASKQGVQTPTLRGLAGRRTARAFSESKRVLQHLVSCRSVADQSEIPSASADPMSNLEYWRFWLLGMKGAPGAFSTEELCSWDSLDELGADVRPGVRAGKANLADVIRRIEQMILELEAQCKCLQVVPTEPAARREYVQRISRMLEEEPLTMMQPELRNFIQEVAERKGIRAGAVSDIETQLYIEEVLQELGG</sequence>